<protein>
    <submittedName>
        <fullName evidence="1">Uncharacterized protein</fullName>
    </submittedName>
</protein>
<reference evidence="1 2" key="2">
    <citation type="journal article" date="2016" name="Genome Announc.">
        <title>Complete Genome Sequence of Sphingopyxis macrogoltabida Strain 203N (NBRC 111659), a Polyethylene Glycol Degrader.</title>
        <authorList>
            <person name="Ohtsubo Y."/>
            <person name="Nonoyama S."/>
            <person name="Nagata Y."/>
            <person name="Numata M."/>
            <person name="Tsuchikane K."/>
            <person name="Hosoyama A."/>
            <person name="Yamazoe A."/>
            <person name="Tsuda M."/>
            <person name="Fujita N."/>
            <person name="Kawai F."/>
        </authorList>
    </citation>
    <scope>NUCLEOTIDE SEQUENCE [LARGE SCALE GENOMIC DNA]</scope>
    <source>
        <strain evidence="1 2">203N</strain>
    </source>
</reference>
<evidence type="ECO:0000313" key="2">
    <source>
        <dbReference type="Proteomes" id="UP000076088"/>
    </source>
</evidence>
<dbReference type="GO" id="GO:0006310">
    <property type="term" value="P:DNA recombination"/>
    <property type="evidence" value="ECO:0007669"/>
    <property type="project" value="InterPro"/>
</dbReference>
<dbReference type="InterPro" id="IPR013762">
    <property type="entry name" value="Integrase-like_cat_sf"/>
</dbReference>
<accession>A0AAC8YY33</accession>
<name>A0AAC8YY33_SPHMC</name>
<dbReference type="Proteomes" id="UP000076088">
    <property type="component" value="Chromosome"/>
</dbReference>
<evidence type="ECO:0000313" key="1">
    <source>
        <dbReference type="EMBL" id="AMU88241.1"/>
    </source>
</evidence>
<dbReference type="AlphaFoldDB" id="A0AAC8YY33"/>
<keyword evidence="2" id="KW-1185">Reference proteome</keyword>
<gene>
    <name evidence="1" type="ORF">ATM17_04175</name>
</gene>
<sequence>MAERPSLTSVSDEAEAVLRPKLKRGPKPKPIVEFPEPSVEDWIDPPTFPEALSLHMMRHGDSCNHLHRAIIRPGDKTDRKTIQTWAVGAKSPGTVESLAVLERIERRYRLPTGYFHAKLDRSGRAAARPAIAKLTTAERRRLAWHLPSDFSKRPKREREEILAWVRSVIIEGATDYRRFQREATQQRFSLRFPGNFGDARVRGGGCSSKVDTDEGTELACRDAPLHLQQEVGRLIAFKTSTLAPSGLLRQGMWGEETASQKLEHLGLLFGALRSPAAGEVKGLGVPIDRLCLAMLLFPSLWDWYLHWREDRRGFYTSWEINMLDFALSLARDKTGWMRQHPDLADALQPVESLISAADVDEARRDWDAVCDRFTIYALNRKKDVQRVAKVHRDPFEPILPILEAESPVGEYRKITEEILDRMPSARRYPKAAAEAVRAFLMLRFGLHLGLRQKNLRQLRFCVRGGRHSSEKQLETLKCGELRWNDLSGGWEVFIPAVAFKNASSSFFSRKPYRLLLPNLGRLYEFIDIYLVRDRQILLGGAEDPKTFFVKSAKLTTKNAAYSQVGFYDAWRLAIQRYGIYNPYTGRGAIKGLLPHGPHNVRDVLATHVLKKTGSYEQAGYAIQDSPEIVAKHYGRFFPHDKSALAAVVLNQAWET</sequence>
<organism evidence="1 2">
    <name type="scientific">Sphingopyxis macrogoltabida</name>
    <name type="common">Sphingomonas macrogoltabidus</name>
    <dbReference type="NCBI Taxonomy" id="33050"/>
    <lineage>
        <taxon>Bacteria</taxon>
        <taxon>Pseudomonadati</taxon>
        <taxon>Pseudomonadota</taxon>
        <taxon>Alphaproteobacteria</taxon>
        <taxon>Sphingomonadales</taxon>
        <taxon>Sphingomonadaceae</taxon>
        <taxon>Sphingopyxis</taxon>
    </lineage>
</organism>
<dbReference type="EMBL" id="CP013344">
    <property type="protein sequence ID" value="AMU88241.1"/>
    <property type="molecule type" value="Genomic_DNA"/>
</dbReference>
<reference evidence="2" key="1">
    <citation type="submission" date="2015-11" db="EMBL/GenBank/DDBJ databases">
        <title>Complete genome sequence of a polyethylene-glycol degrader Sphingopyxis macrogoltabida 203N (NBRC 111659).</title>
        <authorList>
            <person name="Yoshiyuki O."/>
            <person name="Shouta N."/>
            <person name="Nagata Y."/>
            <person name="Numata M."/>
            <person name="Tsuchikane K."/>
            <person name="Hosoyama A."/>
            <person name="Yamazoe A."/>
            <person name="Tsuda M."/>
            <person name="Fujita N."/>
            <person name="Kawai F."/>
        </authorList>
    </citation>
    <scope>NUCLEOTIDE SEQUENCE [LARGE SCALE GENOMIC DNA]</scope>
    <source>
        <strain evidence="2">203N</strain>
    </source>
</reference>
<dbReference type="GO" id="GO:0003677">
    <property type="term" value="F:DNA binding"/>
    <property type="evidence" value="ECO:0007669"/>
    <property type="project" value="InterPro"/>
</dbReference>
<dbReference type="Gene3D" id="1.10.443.10">
    <property type="entry name" value="Intergrase catalytic core"/>
    <property type="match status" value="1"/>
</dbReference>
<dbReference type="GO" id="GO:0015074">
    <property type="term" value="P:DNA integration"/>
    <property type="evidence" value="ECO:0007669"/>
    <property type="project" value="InterPro"/>
</dbReference>
<proteinExistence type="predicted"/>